<gene>
    <name evidence="2" type="ORF">J2S47_003380</name>
</gene>
<feature type="region of interest" description="Disordered" evidence="1">
    <location>
        <begin position="43"/>
        <end position="66"/>
    </location>
</feature>
<accession>A0ABT9LGM7</accession>
<evidence type="ECO:0000256" key="1">
    <source>
        <dbReference type="SAM" id="MobiDB-lite"/>
    </source>
</evidence>
<evidence type="ECO:0000313" key="2">
    <source>
        <dbReference type="EMBL" id="MDP9682878.1"/>
    </source>
</evidence>
<dbReference type="EMBL" id="JAURUD010000001">
    <property type="protein sequence ID" value="MDP9682878.1"/>
    <property type="molecule type" value="Genomic_DNA"/>
</dbReference>
<evidence type="ECO:0000313" key="3">
    <source>
        <dbReference type="Proteomes" id="UP001231675"/>
    </source>
</evidence>
<keyword evidence="3" id="KW-1185">Reference proteome</keyword>
<dbReference type="Proteomes" id="UP001231675">
    <property type="component" value="Unassembled WGS sequence"/>
</dbReference>
<sequence>MPAPPPRQSSPVSVVWSTVIEPAGGPRRMMSPDRARCTRALETQPAGTAFTWGVGNPSERGADAKE</sequence>
<proteinExistence type="predicted"/>
<protein>
    <submittedName>
        <fullName evidence="2">Uncharacterized protein</fullName>
    </submittedName>
</protein>
<organism evidence="2 3">
    <name type="scientific">Streptomyces griseoviridis</name>
    <dbReference type="NCBI Taxonomy" id="45398"/>
    <lineage>
        <taxon>Bacteria</taxon>
        <taxon>Bacillati</taxon>
        <taxon>Actinomycetota</taxon>
        <taxon>Actinomycetes</taxon>
        <taxon>Kitasatosporales</taxon>
        <taxon>Streptomycetaceae</taxon>
        <taxon>Streptomyces</taxon>
    </lineage>
</organism>
<name>A0ABT9LGM7_STRGD</name>
<reference evidence="2 3" key="1">
    <citation type="submission" date="2023-07" db="EMBL/GenBank/DDBJ databases">
        <title>Sequencing the genomes of 1000 actinobacteria strains.</title>
        <authorList>
            <person name="Klenk H.-P."/>
        </authorList>
    </citation>
    <scope>NUCLEOTIDE SEQUENCE [LARGE SCALE GENOMIC DNA]</scope>
    <source>
        <strain evidence="2 3">DSM 40229</strain>
    </source>
</reference>
<comment type="caution">
    <text evidence="2">The sequence shown here is derived from an EMBL/GenBank/DDBJ whole genome shotgun (WGS) entry which is preliminary data.</text>
</comment>